<proteinExistence type="inferred from homology"/>
<keyword evidence="2" id="KW-1133">Transmembrane helix</keyword>
<organism evidence="4 5">
    <name type="scientific">Absidia repens</name>
    <dbReference type="NCBI Taxonomy" id="90262"/>
    <lineage>
        <taxon>Eukaryota</taxon>
        <taxon>Fungi</taxon>
        <taxon>Fungi incertae sedis</taxon>
        <taxon>Mucoromycota</taxon>
        <taxon>Mucoromycotina</taxon>
        <taxon>Mucoromycetes</taxon>
        <taxon>Mucorales</taxon>
        <taxon>Cunninghamellaceae</taxon>
        <taxon>Absidia</taxon>
    </lineage>
</organism>
<dbReference type="PANTHER" id="PTHR12482">
    <property type="entry name" value="LIPASE ROG1-RELATED-RELATED"/>
    <property type="match status" value="1"/>
</dbReference>
<evidence type="ECO:0000259" key="3">
    <source>
        <dbReference type="Pfam" id="PF05057"/>
    </source>
</evidence>
<dbReference type="SUPFAM" id="SSF53474">
    <property type="entry name" value="alpha/beta-Hydrolases"/>
    <property type="match status" value="1"/>
</dbReference>
<name>A0A1X2J0F5_9FUNG</name>
<reference evidence="4 5" key="1">
    <citation type="submission" date="2016-07" db="EMBL/GenBank/DDBJ databases">
        <title>Pervasive Adenine N6-methylation of Active Genes in Fungi.</title>
        <authorList>
            <consortium name="DOE Joint Genome Institute"/>
            <person name="Mondo S.J."/>
            <person name="Dannebaum R.O."/>
            <person name="Kuo R.C."/>
            <person name="Labutti K."/>
            <person name="Haridas S."/>
            <person name="Kuo A."/>
            <person name="Salamov A."/>
            <person name="Ahrendt S.R."/>
            <person name="Lipzen A."/>
            <person name="Sullivan W."/>
            <person name="Andreopoulos W.B."/>
            <person name="Clum A."/>
            <person name="Lindquist E."/>
            <person name="Daum C."/>
            <person name="Ramamoorthy G.K."/>
            <person name="Gryganskyi A."/>
            <person name="Culley D."/>
            <person name="Magnuson J.K."/>
            <person name="James T.Y."/>
            <person name="O'Malley M.A."/>
            <person name="Stajich J.E."/>
            <person name="Spatafora J.W."/>
            <person name="Visel A."/>
            <person name="Grigoriev I.V."/>
        </authorList>
    </citation>
    <scope>NUCLEOTIDE SEQUENCE [LARGE SCALE GENOMIC DNA]</scope>
    <source>
        <strain evidence="4 5">NRRL 1336</strain>
    </source>
</reference>
<gene>
    <name evidence="4" type="ORF">BCR42DRAFT_430943</name>
</gene>
<feature type="domain" description="DUF676" evidence="3">
    <location>
        <begin position="5"/>
        <end position="200"/>
    </location>
</feature>
<evidence type="ECO:0000256" key="1">
    <source>
        <dbReference type="ARBA" id="ARBA00007920"/>
    </source>
</evidence>
<sequence length="436" mass="48756">MSEITLVVLQHGLWGKGSHMSYIERSIRERMKDTSVVVLNSDVNQGKYTYDGIDLCGKRLAEKIRSHVTDLAKEGRIVKKLGIVGYSLGGLMARYAIGILDKDGFFNYIKPGFFVTFATPHMGVRRPKNSLISRLFNFFSSIMVSRTGEQLQLTDSFKDGIPLLVILASPDQPYYQAIQKFDIMRTYANIKNDRTVPYWSSALMTTNYFNNLKTLDLAIDRDYPSIVTGYDVADPSKKKTNRKRSSCLSKLRKIIFYLLVPILLPFIATFGFAYIGIQGILSRFRVSKILKASLLSSTSETASSTLPPATSTTSTEYILTGTSMDKRSSTHVLSGTLDAMNMTPNPDDTIEHTVIHQQGAWCNIMPPESLEKQSAGFQFDSQVLDVQRNLSQLPWQIVLVCLHSFNAHGSIICRQGIHTTHGGKAVVKHFLDTVPM</sequence>
<dbReference type="EMBL" id="MCGE01000001">
    <property type="protein sequence ID" value="ORZ25290.1"/>
    <property type="molecule type" value="Genomic_DNA"/>
</dbReference>
<dbReference type="AlphaFoldDB" id="A0A1X2J0F5"/>
<dbReference type="Pfam" id="PF05057">
    <property type="entry name" value="DUF676"/>
    <property type="match status" value="1"/>
</dbReference>
<protein>
    <submittedName>
        <fullName evidence="4">Putative serine esterase-domain-containing protein</fullName>
    </submittedName>
</protein>
<dbReference type="Gene3D" id="3.40.50.1820">
    <property type="entry name" value="alpha/beta hydrolase"/>
    <property type="match status" value="1"/>
</dbReference>
<evidence type="ECO:0000256" key="2">
    <source>
        <dbReference type="SAM" id="Phobius"/>
    </source>
</evidence>
<dbReference type="InterPro" id="IPR007751">
    <property type="entry name" value="DUF676_lipase-like"/>
</dbReference>
<dbReference type="GO" id="GO:0047372">
    <property type="term" value="F:monoacylglycerol lipase activity"/>
    <property type="evidence" value="ECO:0007669"/>
    <property type="project" value="TreeGrafter"/>
</dbReference>
<dbReference type="Proteomes" id="UP000193560">
    <property type="component" value="Unassembled WGS sequence"/>
</dbReference>
<comment type="similarity">
    <text evidence="1">Belongs to the putative lipase ROG1 family.</text>
</comment>
<feature type="transmembrane region" description="Helical" evidence="2">
    <location>
        <begin position="254"/>
        <end position="277"/>
    </location>
</feature>
<dbReference type="OrthoDB" id="273452at2759"/>
<dbReference type="GO" id="GO:0005811">
    <property type="term" value="C:lipid droplet"/>
    <property type="evidence" value="ECO:0007669"/>
    <property type="project" value="TreeGrafter"/>
</dbReference>
<keyword evidence="2" id="KW-0472">Membrane</keyword>
<comment type="caution">
    <text evidence="4">The sequence shown here is derived from an EMBL/GenBank/DDBJ whole genome shotgun (WGS) entry which is preliminary data.</text>
</comment>
<dbReference type="InterPro" id="IPR029058">
    <property type="entry name" value="AB_hydrolase_fold"/>
</dbReference>
<keyword evidence="2" id="KW-0812">Transmembrane</keyword>
<dbReference type="PANTHER" id="PTHR12482:SF65">
    <property type="entry name" value="ESTERASE, PUTATIVE (AFU_ORTHOLOGUE AFUA_3G12320)-RELATED"/>
    <property type="match status" value="1"/>
</dbReference>
<dbReference type="InterPro" id="IPR044294">
    <property type="entry name" value="Lipase-like"/>
</dbReference>
<keyword evidence="5" id="KW-1185">Reference proteome</keyword>
<evidence type="ECO:0000313" key="4">
    <source>
        <dbReference type="EMBL" id="ORZ25290.1"/>
    </source>
</evidence>
<dbReference type="GO" id="GO:0004622">
    <property type="term" value="F:phosphatidylcholine lysophospholipase activity"/>
    <property type="evidence" value="ECO:0007669"/>
    <property type="project" value="TreeGrafter"/>
</dbReference>
<accession>A0A1X2J0F5</accession>
<evidence type="ECO:0000313" key="5">
    <source>
        <dbReference type="Proteomes" id="UP000193560"/>
    </source>
</evidence>